<comment type="caution">
    <text evidence="3">The sequence shown here is derived from an EMBL/GenBank/DDBJ whole genome shotgun (WGS) entry which is preliminary data.</text>
</comment>
<dbReference type="Proteomes" id="UP001556040">
    <property type="component" value="Unassembled WGS sequence"/>
</dbReference>
<name>A0ABV3Q563_9BACL</name>
<dbReference type="CDD" id="cd03116">
    <property type="entry name" value="MobB"/>
    <property type="match status" value="1"/>
</dbReference>
<dbReference type="SUPFAM" id="SSF52540">
    <property type="entry name" value="P-loop containing nucleoside triphosphate hydrolases"/>
    <property type="match status" value="1"/>
</dbReference>
<dbReference type="PANTHER" id="PTHR40072:SF1">
    <property type="entry name" value="MOLYBDOPTERIN-GUANINE DINUCLEOTIDE BIOSYNTHESIS ADAPTER PROTEIN"/>
    <property type="match status" value="1"/>
</dbReference>
<gene>
    <name evidence="3" type="primary">mobB</name>
    <name evidence="3" type="ORF">AB1471_11760</name>
</gene>
<evidence type="ECO:0000313" key="3">
    <source>
        <dbReference type="EMBL" id="MEW9502469.1"/>
    </source>
</evidence>
<dbReference type="Pfam" id="PF03205">
    <property type="entry name" value="MobB"/>
    <property type="match status" value="1"/>
</dbReference>
<dbReference type="EMBL" id="JBFMIA010000010">
    <property type="protein sequence ID" value="MEW9502469.1"/>
    <property type="molecule type" value="Genomic_DNA"/>
</dbReference>
<reference evidence="3 4" key="1">
    <citation type="journal article" date="1979" name="Int. J. Syst. Evol. Microbiol.">
        <title>Bacillus globisporus subsp. marinus subsp. nov.</title>
        <authorList>
            <person name="Liu H."/>
        </authorList>
    </citation>
    <scope>NUCLEOTIDE SEQUENCE [LARGE SCALE GENOMIC DNA]</scope>
    <source>
        <strain evidence="3 4">DSM 1297</strain>
    </source>
</reference>
<dbReference type="Gene3D" id="3.40.50.300">
    <property type="entry name" value="P-loop containing nucleotide triphosphate hydrolases"/>
    <property type="match status" value="1"/>
</dbReference>
<dbReference type="NCBIfam" id="TIGR00176">
    <property type="entry name" value="mobB"/>
    <property type="match status" value="1"/>
</dbReference>
<feature type="domain" description="Molybdopterin-guanine dinucleotide biosynthesis protein B (MobB)" evidence="2">
    <location>
        <begin position="5"/>
        <end position="137"/>
    </location>
</feature>
<dbReference type="PANTHER" id="PTHR40072">
    <property type="entry name" value="MOLYBDOPTERIN-GUANINE DINUCLEOTIDE BIOSYNTHESIS ADAPTER PROTEIN-RELATED"/>
    <property type="match status" value="1"/>
</dbReference>
<evidence type="ECO:0000313" key="4">
    <source>
        <dbReference type="Proteomes" id="UP001556040"/>
    </source>
</evidence>
<evidence type="ECO:0000259" key="2">
    <source>
        <dbReference type="Pfam" id="PF03205"/>
    </source>
</evidence>
<proteinExistence type="predicted"/>
<organism evidence="3 4">
    <name type="scientific">Jeotgalibacillus marinus</name>
    <dbReference type="NCBI Taxonomy" id="86667"/>
    <lineage>
        <taxon>Bacteria</taxon>
        <taxon>Bacillati</taxon>
        <taxon>Bacillota</taxon>
        <taxon>Bacilli</taxon>
        <taxon>Bacillales</taxon>
        <taxon>Caryophanaceae</taxon>
        <taxon>Jeotgalibacillus</taxon>
    </lineage>
</organism>
<feature type="compositionally biased region" description="Basic and acidic residues" evidence="1">
    <location>
        <begin position="45"/>
        <end position="56"/>
    </location>
</feature>
<sequence>MKPPILQVVGFQNSGKTTVVSTMIQCASEHGFRLGSIKHHGHGGTPDRSHDEKDSDRHLRAGAVMSAVEGGGALQLTANKQSWQLDEILPFYQAMNLDGILVEGYKKASYPKIVMLREKEDLSLLDDLCGIVAVIHDSSIKKSDLPIRSFLFEEKELYCLWYIDFLRER</sequence>
<protein>
    <submittedName>
        <fullName evidence="3">Molybdopterin-guanine dinucleotide biosynthesis protein B</fullName>
    </submittedName>
</protein>
<dbReference type="InterPro" id="IPR052539">
    <property type="entry name" value="MGD_biosynthesis_adapter"/>
</dbReference>
<dbReference type="InterPro" id="IPR004435">
    <property type="entry name" value="MobB_dom"/>
</dbReference>
<dbReference type="InterPro" id="IPR027417">
    <property type="entry name" value="P-loop_NTPase"/>
</dbReference>
<keyword evidence="4" id="KW-1185">Reference proteome</keyword>
<feature type="region of interest" description="Disordered" evidence="1">
    <location>
        <begin position="35"/>
        <end position="56"/>
    </location>
</feature>
<accession>A0ABV3Q563</accession>
<evidence type="ECO:0000256" key="1">
    <source>
        <dbReference type="SAM" id="MobiDB-lite"/>
    </source>
</evidence>